<evidence type="ECO:0000313" key="2">
    <source>
        <dbReference type="EMBL" id="KAG7135019.1"/>
    </source>
</evidence>
<reference evidence="2" key="3">
    <citation type="journal article" date="2021" name="Mol. Plant Pathol.">
        <title>A 20-kb lineage-specific genomic region tames virulence in pathogenic amphidiploid Verticillium longisporum.</title>
        <authorList>
            <person name="Harting R."/>
            <person name="Starke J."/>
            <person name="Kusch H."/>
            <person name="Poggeler S."/>
            <person name="Maurus I."/>
            <person name="Schluter R."/>
            <person name="Landesfeind M."/>
            <person name="Bulla I."/>
            <person name="Nowrousian M."/>
            <person name="de Jonge R."/>
            <person name="Stahlhut G."/>
            <person name="Hoff K.J."/>
            <person name="Asshauer K.P."/>
            <person name="Thurmer A."/>
            <person name="Stanke M."/>
            <person name="Daniel R."/>
            <person name="Morgenstern B."/>
            <person name="Thomma B.P.H.J."/>
            <person name="Kronstad J.W."/>
            <person name="Braus-Stromeyer S.A."/>
            <person name="Braus G.H."/>
        </authorList>
    </citation>
    <scope>NUCLEOTIDE SEQUENCE</scope>
    <source>
        <strain evidence="2">Vl32</strain>
    </source>
</reference>
<dbReference type="EMBL" id="CVQI01003891">
    <property type="protein sequence ID" value="CRK13259.1"/>
    <property type="molecule type" value="Genomic_DNA"/>
</dbReference>
<dbReference type="Proteomes" id="UP000689129">
    <property type="component" value="Unassembled WGS sequence"/>
</dbReference>
<accession>A0A0G4KTY1</accession>
<dbReference type="OrthoDB" id="3259529at2759"/>
<reference evidence="3" key="1">
    <citation type="submission" date="2015-05" db="EMBL/GenBank/DDBJ databases">
        <authorList>
            <person name="Fogelqvist Johan"/>
        </authorList>
    </citation>
    <scope>NUCLEOTIDE SEQUENCE [LARGE SCALE GENOMIC DNA]</scope>
</reference>
<organism evidence="1 3">
    <name type="scientific">Verticillium longisporum</name>
    <name type="common">Verticillium dahliae var. longisporum</name>
    <dbReference type="NCBI Taxonomy" id="100787"/>
    <lineage>
        <taxon>Eukaryota</taxon>
        <taxon>Fungi</taxon>
        <taxon>Dikarya</taxon>
        <taxon>Ascomycota</taxon>
        <taxon>Pezizomycotina</taxon>
        <taxon>Sordariomycetes</taxon>
        <taxon>Hypocreomycetidae</taxon>
        <taxon>Glomerellales</taxon>
        <taxon>Plectosphaerellaceae</taxon>
        <taxon>Verticillium</taxon>
    </lineage>
</organism>
<reference evidence="1" key="2">
    <citation type="submission" date="2015-05" db="EMBL/GenBank/DDBJ databases">
        <authorList>
            <person name="Wang D.B."/>
            <person name="Wang M."/>
        </authorList>
    </citation>
    <scope>NUCLEOTIDE SEQUENCE [LARGE SCALE GENOMIC DNA]</scope>
    <source>
        <strain evidence="1">VL2</strain>
    </source>
</reference>
<name>A0A0G4KTY1_VERLO</name>
<gene>
    <name evidence="1" type="ORF">BN1723_009950</name>
    <name evidence="2" type="ORF">HYQ45_007087</name>
</gene>
<evidence type="ECO:0000313" key="1">
    <source>
        <dbReference type="EMBL" id="CRK13259.1"/>
    </source>
</evidence>
<dbReference type="EMBL" id="JAEMWZ010000126">
    <property type="protein sequence ID" value="KAG7135019.1"/>
    <property type="molecule type" value="Genomic_DNA"/>
</dbReference>
<proteinExistence type="predicted"/>
<protein>
    <submittedName>
        <fullName evidence="1">Uncharacterized protein</fullName>
    </submittedName>
</protein>
<dbReference type="AlphaFoldDB" id="A0A0G4KTY1"/>
<dbReference type="Proteomes" id="UP000045706">
    <property type="component" value="Unassembled WGS sequence"/>
</dbReference>
<sequence>MNFAIESRVTDAVANDKVESEKVEAAESEANHAPTPLDSPNTTTAWLHNGTSAAAPISTTGDDDALDLFQEDLPGIRYHEGRESTIEDVRDVIKLLNEAAIPACVIGVNALRYFGAGRVTAEWDICVPDERLDDAAGIFLAHEAYKRARPPPMVPYSFRHLHSAFQLRAAELFFILTPSSRCCVDPRPEHCERSNKGIPYPQMAQFARSLLIMQSGADLEDFVDGMDLDVQWAEANIDFADLQEQARAFCRAQNPVLEDKGLGQFNENLERRGLWENIVRTKEKRIDDTKQGRYKTRWRRIKNDVDPRTRDREM</sequence>
<evidence type="ECO:0000313" key="3">
    <source>
        <dbReference type="Proteomes" id="UP000045706"/>
    </source>
</evidence>